<dbReference type="AlphaFoldDB" id="A0AAW1BI51"/>
<reference evidence="4 5" key="1">
    <citation type="journal article" date="2024" name="Proc. Natl. Acad. Sci. U.S.A.">
        <title>The genetic regulatory architecture and epigenomic basis for age-related changes in rattlesnake venom.</title>
        <authorList>
            <person name="Hogan M.P."/>
            <person name="Holding M.L."/>
            <person name="Nystrom G.S."/>
            <person name="Colston T.J."/>
            <person name="Bartlett D.A."/>
            <person name="Mason A.J."/>
            <person name="Ellsworth S.A."/>
            <person name="Rautsaw R.M."/>
            <person name="Lawrence K.C."/>
            <person name="Strickland J.L."/>
            <person name="He B."/>
            <person name="Fraser P."/>
            <person name="Margres M.J."/>
            <person name="Gilbert D.M."/>
            <person name="Gibbs H.L."/>
            <person name="Parkinson C.L."/>
            <person name="Rokyta D.R."/>
        </authorList>
    </citation>
    <scope>NUCLEOTIDE SEQUENCE [LARGE SCALE GENOMIC DNA]</scope>
    <source>
        <strain evidence="4">DRR0105</strain>
    </source>
</reference>
<dbReference type="PANTHER" id="PTHR46370:SF1">
    <property type="entry name" value="GPALPP MOTIFS-CONTAINING PROTEIN 1"/>
    <property type="match status" value="1"/>
</dbReference>
<evidence type="ECO:0000259" key="3">
    <source>
        <dbReference type="Pfam" id="PF12572"/>
    </source>
</evidence>
<feature type="compositionally biased region" description="Basic and acidic residues" evidence="2">
    <location>
        <begin position="366"/>
        <end position="386"/>
    </location>
</feature>
<dbReference type="EMBL" id="JAOTOJ010000004">
    <property type="protein sequence ID" value="KAK9401632.1"/>
    <property type="molecule type" value="Genomic_DNA"/>
</dbReference>
<organism evidence="4 5">
    <name type="scientific">Crotalus adamanteus</name>
    <name type="common">Eastern diamondback rattlesnake</name>
    <dbReference type="NCBI Taxonomy" id="8729"/>
    <lineage>
        <taxon>Eukaryota</taxon>
        <taxon>Metazoa</taxon>
        <taxon>Chordata</taxon>
        <taxon>Craniata</taxon>
        <taxon>Vertebrata</taxon>
        <taxon>Euteleostomi</taxon>
        <taxon>Lepidosauria</taxon>
        <taxon>Squamata</taxon>
        <taxon>Bifurcata</taxon>
        <taxon>Unidentata</taxon>
        <taxon>Episquamata</taxon>
        <taxon>Toxicofera</taxon>
        <taxon>Serpentes</taxon>
        <taxon>Colubroidea</taxon>
        <taxon>Viperidae</taxon>
        <taxon>Crotalinae</taxon>
        <taxon>Crotalus</taxon>
    </lineage>
</organism>
<dbReference type="InterPro" id="IPR046331">
    <property type="entry name" value="GPAM1-like"/>
</dbReference>
<dbReference type="Proteomes" id="UP001474421">
    <property type="component" value="Unassembled WGS sequence"/>
</dbReference>
<accession>A0AAW1BI51</accession>
<feature type="compositionally biased region" description="Basic and acidic residues" evidence="2">
    <location>
        <begin position="304"/>
        <end position="339"/>
    </location>
</feature>
<dbReference type="Pfam" id="PF12572">
    <property type="entry name" value="DUF3752"/>
    <property type="match status" value="1"/>
</dbReference>
<proteinExistence type="predicted"/>
<evidence type="ECO:0000313" key="5">
    <source>
        <dbReference type="Proteomes" id="UP001474421"/>
    </source>
</evidence>
<feature type="region of interest" description="Disordered" evidence="2">
    <location>
        <begin position="1"/>
        <end position="67"/>
    </location>
</feature>
<sequence length="418" mass="46570">MEREAEAEAAAAERAEDTRDPSLGWAARATLRRARRPGEGVTSGAPIATFPGKRRKSLLHRPEGRAGSVLRRRGRALVGIMASRDLIGPALPPNLAVATAAAVDSGSVAGPALPPDYEENSKYFDNGEKYVSAQMPKEADLDSEEDKDSSPVPRKQRRCQEEDDDGFFGPALPPGFKKQDESPERPIIGPALPPGFKKSSEEAEEKRSYQSQASDSSEEEEDTFGPMPAMGSVESNPGAEIEDRARRMKERLLGHDDDGSKEAKRESWMIDLPPELKGFGLGPRTFKRRANYDSGDRSIWTDTPADREKKAKEQQQEAKKPVSKDSGESCFSERDRRLAEQLSSYNDTQRSESLLDIHRKKLKSKTAGDKSKPQERRPFDRDHDLQVHQIDEARKKAIIKQSRDLNTRFSHGKCNTFL</sequence>
<feature type="region of interest" description="Disordered" evidence="2">
    <location>
        <begin position="103"/>
        <end position="386"/>
    </location>
</feature>
<feature type="compositionally biased region" description="Basic and acidic residues" evidence="2">
    <location>
        <begin position="241"/>
        <end position="268"/>
    </location>
</feature>
<feature type="compositionally biased region" description="Basic and acidic residues" evidence="2">
    <location>
        <begin position="1"/>
        <end position="20"/>
    </location>
</feature>
<evidence type="ECO:0000256" key="2">
    <source>
        <dbReference type="SAM" id="MobiDB-lite"/>
    </source>
</evidence>
<comment type="caution">
    <text evidence="4">The sequence shown here is derived from an EMBL/GenBank/DDBJ whole genome shotgun (WGS) entry which is preliminary data.</text>
</comment>
<evidence type="ECO:0000256" key="1">
    <source>
        <dbReference type="ARBA" id="ARBA00023489"/>
    </source>
</evidence>
<evidence type="ECO:0000313" key="4">
    <source>
        <dbReference type="EMBL" id="KAK9401632.1"/>
    </source>
</evidence>
<dbReference type="PANTHER" id="PTHR46370">
    <property type="entry name" value="GPALPP MOTIFS-CONTAINING PROTEIN 1"/>
    <property type="match status" value="1"/>
</dbReference>
<protein>
    <recommendedName>
        <fullName evidence="1">GPALPP motifs-containing protein 1</fullName>
    </recommendedName>
</protein>
<name>A0AAW1BI51_CROAD</name>
<dbReference type="InterPro" id="IPR022226">
    <property type="entry name" value="DUF3752"/>
</dbReference>
<feature type="domain" description="DUF3752" evidence="3">
    <location>
        <begin position="281"/>
        <end position="410"/>
    </location>
</feature>
<keyword evidence="5" id="KW-1185">Reference proteome</keyword>
<gene>
    <name evidence="4" type="ORF">NXF25_009988</name>
</gene>
<feature type="compositionally biased region" description="Basic and acidic residues" evidence="2">
    <location>
        <begin position="198"/>
        <end position="208"/>
    </location>
</feature>
<feature type="compositionally biased region" description="Basic and acidic residues" evidence="2">
    <location>
        <begin position="119"/>
        <end position="128"/>
    </location>
</feature>